<organism evidence="2">
    <name type="scientific">Ixodes ricinus</name>
    <name type="common">Common tick</name>
    <name type="synonym">Acarus ricinus</name>
    <dbReference type="NCBI Taxonomy" id="34613"/>
    <lineage>
        <taxon>Eukaryota</taxon>
        <taxon>Metazoa</taxon>
        <taxon>Ecdysozoa</taxon>
        <taxon>Arthropoda</taxon>
        <taxon>Chelicerata</taxon>
        <taxon>Arachnida</taxon>
        <taxon>Acari</taxon>
        <taxon>Parasitiformes</taxon>
        <taxon>Ixodida</taxon>
        <taxon>Ixodoidea</taxon>
        <taxon>Ixodidae</taxon>
        <taxon>Ixodinae</taxon>
        <taxon>Ixodes</taxon>
    </lineage>
</organism>
<accession>A0A6B0U5V3</accession>
<proteinExistence type="predicted"/>
<keyword evidence="1" id="KW-0732">Signal</keyword>
<sequence>MAWTMKVAVLCVVVSTIVANKKYKSPLQVFKEPKDIESVKEVIAGKTFGGSGKMNIIIRLFPPARESPIFLWLNLVGAP</sequence>
<dbReference type="EMBL" id="GIFC01002091">
    <property type="protein sequence ID" value="MXU84174.1"/>
    <property type="molecule type" value="Transcribed_RNA"/>
</dbReference>
<feature type="signal peptide" evidence="1">
    <location>
        <begin position="1"/>
        <end position="19"/>
    </location>
</feature>
<name>A0A6B0U5V3_IXORI</name>
<feature type="chain" id="PRO_5025580415" evidence="1">
    <location>
        <begin position="20"/>
        <end position="79"/>
    </location>
</feature>
<evidence type="ECO:0000256" key="1">
    <source>
        <dbReference type="SAM" id="SignalP"/>
    </source>
</evidence>
<evidence type="ECO:0000313" key="2">
    <source>
        <dbReference type="EMBL" id="MXU84174.1"/>
    </source>
</evidence>
<dbReference type="AlphaFoldDB" id="A0A6B0U5V3"/>
<reference evidence="2" key="1">
    <citation type="submission" date="2019-12" db="EMBL/GenBank/DDBJ databases">
        <title>An insight into the sialome of adult female Ixodes ricinus ticks feeding for 6 days.</title>
        <authorList>
            <person name="Perner J."/>
            <person name="Ribeiro J.M.C."/>
        </authorList>
    </citation>
    <scope>NUCLEOTIDE SEQUENCE</scope>
    <source>
        <strain evidence="2">Semi-engorged</strain>
        <tissue evidence="2">Salivary glands</tissue>
    </source>
</reference>
<protein>
    <submittedName>
        <fullName evidence="2">Putative secreted protein</fullName>
    </submittedName>
</protein>